<dbReference type="EMBL" id="SMFL01000018">
    <property type="protein sequence ID" value="TDE09810.1"/>
    <property type="molecule type" value="Genomic_DNA"/>
</dbReference>
<evidence type="ECO:0000256" key="1">
    <source>
        <dbReference type="SAM" id="MobiDB-lite"/>
    </source>
</evidence>
<feature type="compositionally biased region" description="Basic and acidic residues" evidence="1">
    <location>
        <begin position="455"/>
        <end position="464"/>
    </location>
</feature>
<evidence type="ECO:0000259" key="2">
    <source>
        <dbReference type="Pfam" id="PF03432"/>
    </source>
</evidence>
<protein>
    <recommendedName>
        <fullName evidence="2">MobA/VirD2-like nuclease domain-containing protein</fullName>
    </recommendedName>
</protein>
<reference evidence="3 4" key="1">
    <citation type="submission" date="2019-03" db="EMBL/GenBank/DDBJ databases">
        <title>Dyadobacter AR-3-6 sp. nov., isolated from arctic soil.</title>
        <authorList>
            <person name="Chaudhary D.K."/>
        </authorList>
    </citation>
    <scope>NUCLEOTIDE SEQUENCE [LARGE SCALE GENOMIC DNA]</scope>
    <source>
        <strain evidence="3 4">AR-3-6</strain>
    </source>
</reference>
<organism evidence="3 4">
    <name type="scientific">Dyadobacter psychrotolerans</name>
    <dbReference type="NCBI Taxonomy" id="2541721"/>
    <lineage>
        <taxon>Bacteria</taxon>
        <taxon>Pseudomonadati</taxon>
        <taxon>Bacteroidota</taxon>
        <taxon>Cytophagia</taxon>
        <taxon>Cytophagales</taxon>
        <taxon>Spirosomataceae</taxon>
        <taxon>Dyadobacter</taxon>
    </lineage>
</organism>
<keyword evidence="4" id="KW-1185">Reference proteome</keyword>
<dbReference type="InterPro" id="IPR005094">
    <property type="entry name" value="Endonuclease_MobA/VirD2"/>
</dbReference>
<sequence>MIGNIGKSGGDFLNAMIYCKYDRTSVDENGDLKIRGELVYFQNINALELYGPDIDLSYIADELHSVADQNTRTKSPVAHVSFSFPPGESPTNEVLQNIVKDYAKEFGLKENGLVAYKHVDKEHEHIHIIANKINELGKNTVSTSYDFLDMGHFSRKMENRYVLQSTKQMDSLLIDGKTERKSNPIHAQLRNHIDKMIPEVEDLESLRVKLLQKGFKTKVGNGITFIQKSSGVVIKGSDLGREYSKLNLEKRIFGNYQTDEKFGINNPKTTEKDKLKQLIKSTAPVSKTFSDFVVALNREGYGVQAKEMNNKKSGKPFTSILFTKDFRITDENNAELPTRNAKMITGSQLGPEFKYAVIRGNINKGTWDDLGHRSPINISKNKFETEKPLTDKSKASLTVNSSNAGNVGLDFTVERLLTTNNAGQIEADSAKSRAKIAAEVKRNAAGYDNAFGTRGLEEMKEEKRKNLRAKPKKKNKL</sequence>
<feature type="region of interest" description="Disordered" evidence="1">
    <location>
        <begin position="451"/>
        <end position="477"/>
    </location>
</feature>
<evidence type="ECO:0000313" key="3">
    <source>
        <dbReference type="EMBL" id="TDE09810.1"/>
    </source>
</evidence>
<dbReference type="AlphaFoldDB" id="A0A4R5DCU0"/>
<gene>
    <name evidence="3" type="ORF">E0F88_29920</name>
</gene>
<proteinExistence type="predicted"/>
<comment type="caution">
    <text evidence="3">The sequence shown here is derived from an EMBL/GenBank/DDBJ whole genome shotgun (WGS) entry which is preliminary data.</text>
</comment>
<accession>A0A4R5DCU0</accession>
<feature type="compositionally biased region" description="Basic residues" evidence="1">
    <location>
        <begin position="465"/>
        <end position="477"/>
    </location>
</feature>
<dbReference type="RefSeq" id="WP_131962013.1">
    <property type="nucleotide sequence ID" value="NZ_SMFL01000018.1"/>
</dbReference>
<evidence type="ECO:0000313" key="4">
    <source>
        <dbReference type="Proteomes" id="UP000294850"/>
    </source>
</evidence>
<name>A0A4R5DCU0_9BACT</name>
<dbReference type="Proteomes" id="UP000294850">
    <property type="component" value="Unassembled WGS sequence"/>
</dbReference>
<dbReference type="Pfam" id="PF03432">
    <property type="entry name" value="Relaxase"/>
    <property type="match status" value="1"/>
</dbReference>
<dbReference type="OrthoDB" id="915634at2"/>
<feature type="domain" description="MobA/VirD2-like nuclease" evidence="2">
    <location>
        <begin position="54"/>
        <end position="162"/>
    </location>
</feature>